<accession>A0A6M3LBM2</accession>
<proteinExistence type="predicted"/>
<evidence type="ECO:0000313" key="1">
    <source>
        <dbReference type="EMBL" id="QJA92120.1"/>
    </source>
</evidence>
<reference evidence="1" key="1">
    <citation type="submission" date="2020-03" db="EMBL/GenBank/DDBJ databases">
        <title>The deep terrestrial virosphere.</title>
        <authorList>
            <person name="Holmfeldt K."/>
            <person name="Nilsson E."/>
            <person name="Simone D."/>
            <person name="Lopez-Fernandez M."/>
            <person name="Wu X."/>
            <person name="de Brujin I."/>
            <person name="Lundin D."/>
            <person name="Andersson A."/>
            <person name="Bertilsson S."/>
            <person name="Dopson M."/>
        </authorList>
    </citation>
    <scope>NUCLEOTIDE SEQUENCE</scope>
    <source>
        <strain evidence="1">MM415B04845</strain>
    </source>
</reference>
<dbReference type="EMBL" id="MT143039">
    <property type="protein sequence ID" value="QJA92120.1"/>
    <property type="molecule type" value="Genomic_DNA"/>
</dbReference>
<protein>
    <submittedName>
        <fullName evidence="1">Uncharacterized protein</fullName>
    </submittedName>
</protein>
<sequence length="98" mass="11432">MRCECRKIIDGKVYDTETATLVADNEYWDGSNFDRQGRNTHLYLSPRGRFFLVYSSCWQGEMVHLELLSLSEAKEKYEYLSKQSLTYAEAFGEEPEEG</sequence>
<organism evidence="1">
    <name type="scientific">viral metagenome</name>
    <dbReference type="NCBI Taxonomy" id="1070528"/>
    <lineage>
        <taxon>unclassified sequences</taxon>
        <taxon>metagenomes</taxon>
        <taxon>organismal metagenomes</taxon>
    </lineage>
</organism>
<name>A0A6M3LBM2_9ZZZZ</name>
<dbReference type="AlphaFoldDB" id="A0A6M3LBM2"/>
<gene>
    <name evidence="1" type="ORF">MM415B04845_0005</name>
</gene>